<dbReference type="Pfam" id="PF10143">
    <property type="entry name" value="PhosphMutase"/>
    <property type="match status" value="1"/>
</dbReference>
<comment type="caution">
    <text evidence="1">The sequence shown here is derived from an EMBL/GenBank/DDBJ whole genome shotgun (WGS) entry which is preliminary data.</text>
</comment>
<feature type="non-terminal residue" evidence="1">
    <location>
        <position position="1"/>
    </location>
</feature>
<name>X1G4Z3_9ZZZZ</name>
<gene>
    <name evidence="1" type="ORF">S03H2_26644</name>
</gene>
<organism evidence="1">
    <name type="scientific">marine sediment metagenome</name>
    <dbReference type="NCBI Taxonomy" id="412755"/>
    <lineage>
        <taxon>unclassified sequences</taxon>
        <taxon>metagenomes</taxon>
        <taxon>ecological metagenomes</taxon>
    </lineage>
</organism>
<accession>X1G4Z3</accession>
<dbReference type="InterPro" id="IPR004456">
    <property type="entry name" value="Pglycerate_mutase_ApgM"/>
</dbReference>
<evidence type="ECO:0000313" key="1">
    <source>
        <dbReference type="EMBL" id="GAH52951.1"/>
    </source>
</evidence>
<dbReference type="AlphaFoldDB" id="X1G4Z3"/>
<dbReference type="InterPro" id="IPR042253">
    <property type="entry name" value="Pglycerate_mutase_ApgM_sf"/>
</dbReference>
<feature type="non-terminal residue" evidence="1">
    <location>
        <position position="94"/>
    </location>
</feature>
<dbReference type="EMBL" id="BARU01015547">
    <property type="protein sequence ID" value="GAH52951.1"/>
    <property type="molecule type" value="Genomic_DNA"/>
</dbReference>
<proteinExistence type="predicted"/>
<protein>
    <submittedName>
        <fullName evidence="1">Uncharacterized protein</fullName>
    </submittedName>
</protein>
<dbReference type="PANTHER" id="PTHR31209:SF0">
    <property type="entry name" value="METALLOENZYME DOMAIN-CONTAINING PROTEIN"/>
    <property type="match status" value="1"/>
</dbReference>
<dbReference type="PANTHER" id="PTHR31209">
    <property type="entry name" value="COFACTOR-INDEPENDENT PHOSPHOGLYCERATE MUTASE"/>
    <property type="match status" value="1"/>
</dbReference>
<dbReference type="Gene3D" id="3.30.70.2130">
    <property type="entry name" value="Metalloenzyme domain"/>
    <property type="match status" value="1"/>
</dbReference>
<reference evidence="1" key="1">
    <citation type="journal article" date="2014" name="Front. Microbiol.">
        <title>High frequency of phylogenetically diverse reductive dehalogenase-homologous genes in deep subseafloor sedimentary metagenomes.</title>
        <authorList>
            <person name="Kawai M."/>
            <person name="Futagami T."/>
            <person name="Toyoda A."/>
            <person name="Takaki Y."/>
            <person name="Nishi S."/>
            <person name="Hori S."/>
            <person name="Arai W."/>
            <person name="Tsubouchi T."/>
            <person name="Morono Y."/>
            <person name="Uchiyama I."/>
            <person name="Ito T."/>
            <person name="Fujiyama A."/>
            <person name="Inagaki F."/>
            <person name="Takami H."/>
        </authorList>
    </citation>
    <scope>NUCLEOTIDE SEQUENCE</scope>
    <source>
        <strain evidence="1">Expedition CK06-06</strain>
    </source>
</reference>
<dbReference type="GO" id="GO:0004619">
    <property type="term" value="F:phosphoglycerate mutase activity"/>
    <property type="evidence" value="ECO:0007669"/>
    <property type="project" value="InterPro"/>
</dbReference>
<sequence>RIPTEKNQEICEFLSSRIKRIEDVEVIIRSGKEHRFVVVFRGDDLSDGVKDTDPQQVGLKPRVSASLDSRGEKTARIVNTFVETASSLLKDYTP</sequence>